<comment type="caution">
    <text evidence="2">The sequence shown here is derived from an EMBL/GenBank/DDBJ whole genome shotgun (WGS) entry which is preliminary data.</text>
</comment>
<protein>
    <submittedName>
        <fullName evidence="2">Uncharacterized protein</fullName>
    </submittedName>
</protein>
<evidence type="ECO:0000313" key="3">
    <source>
        <dbReference type="Proteomes" id="UP000319160"/>
    </source>
</evidence>
<proteinExistence type="predicted"/>
<reference evidence="3" key="1">
    <citation type="submission" date="2019-06" db="EMBL/GenBank/DDBJ databases">
        <title>Draft genome sequence of the griseofulvin-producing fungus Xylaria cubensis strain G536.</title>
        <authorList>
            <person name="Mead M.E."/>
            <person name="Raja H.A."/>
            <person name="Steenwyk J.L."/>
            <person name="Knowles S.L."/>
            <person name="Oberlies N.H."/>
            <person name="Rokas A."/>
        </authorList>
    </citation>
    <scope>NUCLEOTIDE SEQUENCE [LARGE SCALE GENOMIC DNA]</scope>
    <source>
        <strain evidence="3">G536</strain>
    </source>
</reference>
<dbReference type="EMBL" id="VFLP01000002">
    <property type="protein sequence ID" value="TRX98550.1"/>
    <property type="molecule type" value="Genomic_DNA"/>
</dbReference>
<keyword evidence="3" id="KW-1185">Reference proteome</keyword>
<feature type="compositionally biased region" description="Basic and acidic residues" evidence="1">
    <location>
        <begin position="95"/>
        <end position="104"/>
    </location>
</feature>
<sequence>MDSEQSNPALRKLVEEREAELEDEGETLVSQARRRFLQKRLNHPRRNRNRSKPRPGVRNSGEDTSPRGVRSTAKDSDQAQLCEVRINSSTPANTHTEHSTFEIS</sequence>
<feature type="region of interest" description="Disordered" evidence="1">
    <location>
        <begin position="85"/>
        <end position="104"/>
    </location>
</feature>
<evidence type="ECO:0000256" key="1">
    <source>
        <dbReference type="SAM" id="MobiDB-lite"/>
    </source>
</evidence>
<feature type="compositionally biased region" description="Basic residues" evidence="1">
    <location>
        <begin position="38"/>
        <end position="55"/>
    </location>
</feature>
<feature type="region of interest" description="Disordered" evidence="1">
    <location>
        <begin position="38"/>
        <end position="80"/>
    </location>
</feature>
<organism evidence="2 3">
    <name type="scientific">Xylaria flabelliformis</name>
    <dbReference type="NCBI Taxonomy" id="2512241"/>
    <lineage>
        <taxon>Eukaryota</taxon>
        <taxon>Fungi</taxon>
        <taxon>Dikarya</taxon>
        <taxon>Ascomycota</taxon>
        <taxon>Pezizomycotina</taxon>
        <taxon>Sordariomycetes</taxon>
        <taxon>Xylariomycetidae</taxon>
        <taxon>Xylariales</taxon>
        <taxon>Xylariaceae</taxon>
        <taxon>Xylaria</taxon>
    </lineage>
</organism>
<dbReference type="AlphaFoldDB" id="A0A553IED6"/>
<name>A0A553IED6_9PEZI</name>
<gene>
    <name evidence="2" type="ORF">FHL15_000624</name>
</gene>
<evidence type="ECO:0000313" key="2">
    <source>
        <dbReference type="EMBL" id="TRX98550.1"/>
    </source>
</evidence>
<accession>A0A553IED6</accession>
<dbReference type="Proteomes" id="UP000319160">
    <property type="component" value="Unassembled WGS sequence"/>
</dbReference>